<feature type="compositionally biased region" description="Polar residues" evidence="2">
    <location>
        <begin position="264"/>
        <end position="273"/>
    </location>
</feature>
<evidence type="ECO:0000313" key="4">
    <source>
        <dbReference type="Proteomes" id="UP000054166"/>
    </source>
</evidence>
<evidence type="ECO:0000313" key="3">
    <source>
        <dbReference type="EMBL" id="KIM85468.1"/>
    </source>
</evidence>
<feature type="compositionally biased region" description="Polar residues" evidence="2">
    <location>
        <begin position="138"/>
        <end position="152"/>
    </location>
</feature>
<reference evidence="3 4" key="1">
    <citation type="submission" date="2014-04" db="EMBL/GenBank/DDBJ databases">
        <authorList>
            <consortium name="DOE Joint Genome Institute"/>
            <person name="Kuo A."/>
            <person name="Tarkka M."/>
            <person name="Buscot F."/>
            <person name="Kohler A."/>
            <person name="Nagy L.G."/>
            <person name="Floudas D."/>
            <person name="Copeland A."/>
            <person name="Barry K.W."/>
            <person name="Cichocki N."/>
            <person name="Veneault-Fourrey C."/>
            <person name="LaButti K."/>
            <person name="Lindquist E.A."/>
            <person name="Lipzen A."/>
            <person name="Lundell T."/>
            <person name="Morin E."/>
            <person name="Murat C."/>
            <person name="Sun H."/>
            <person name="Tunlid A."/>
            <person name="Henrissat B."/>
            <person name="Grigoriev I.V."/>
            <person name="Hibbett D.S."/>
            <person name="Martin F."/>
            <person name="Nordberg H.P."/>
            <person name="Cantor M.N."/>
            <person name="Hua S.X."/>
        </authorList>
    </citation>
    <scope>NUCLEOTIDE SEQUENCE [LARGE SCALE GENOMIC DNA]</scope>
    <source>
        <strain evidence="3 4">F 1598</strain>
    </source>
</reference>
<feature type="compositionally biased region" description="Low complexity" evidence="2">
    <location>
        <begin position="338"/>
        <end position="348"/>
    </location>
</feature>
<proteinExistence type="predicted"/>
<protein>
    <submittedName>
        <fullName evidence="3">Uncharacterized protein</fullName>
    </submittedName>
</protein>
<feature type="compositionally biased region" description="Polar residues" evidence="2">
    <location>
        <begin position="70"/>
        <end position="88"/>
    </location>
</feature>
<dbReference type="InParanoid" id="A0A0C3BGP8"/>
<sequence length="700" mass="75227">MPTDVPVAGDLRSPKPTTRNSIRQSLNLSTMGKALADVMNKSEHRIPSEKAKKAKDAASISSSRRTSATGLPQSSMTASGRSSIGSTVSRRESMGDSKTVTRATRRTSALLKPSTASVDELGVSIGEPATPLEETRVTRSSSLRPRSSQTTALPKYRPKSIAADPAKNSATPRVGTRRKLSTSTDDEKEDKGLARSGTSVAMQSPTRKSSRPISPLPHRALALKVNLTSAMNISPSTPERKANVIATKTNPSPRKSSARPLKTAKTSPTTSIRQPAIARPSSSSSTITTTPPTTPRTPKTPSALRSALTFGRSSGDDKGNSTLGGSESPLAKHSQAGSTSRTSSTSTSYPPADSGEEDSFDVDDVEMLLAPTASLTAPTPALPRFQRRRHDQTSTGQIAARSHFSYTSLLPPTAEESPAVRPKPQSDNATGSLMSWDQLAKQSSMTMTEEEAESMITGLDLPFKSSSLSPDTPPKQLDIISESPCLSAMPSPGGYASISRVLLPDVTPSPAVHSENRYHNTPEIPAVDAAIVTLLRLQLASAESTAKERLYQLQSLEEQLHTSKESRLREADELAKHVSFLEQQLRSVIEAREKANEERAAYTASLQDRLRHTEISRDQAIEAAIAKTKEQAQVSHSVSLQAERRKWELSCVAREAAAEWNTVHGLAEDELDSIKADKQTMLVLLAGLDQCQRRVHQASA</sequence>
<dbReference type="Proteomes" id="UP000054166">
    <property type="component" value="Unassembled WGS sequence"/>
</dbReference>
<feature type="coiled-coil region" evidence="1">
    <location>
        <begin position="539"/>
        <end position="598"/>
    </location>
</feature>
<keyword evidence="1" id="KW-0175">Coiled coil</keyword>
<feature type="compositionally biased region" description="Low complexity" evidence="2">
    <location>
        <begin position="280"/>
        <end position="302"/>
    </location>
</feature>
<dbReference type="OrthoDB" id="3203770at2759"/>
<keyword evidence="4" id="KW-1185">Reference proteome</keyword>
<feature type="compositionally biased region" description="Polar residues" evidence="2">
    <location>
        <begin position="15"/>
        <end position="30"/>
    </location>
</feature>
<feature type="compositionally biased region" description="Low complexity" evidence="2">
    <location>
        <begin position="371"/>
        <end position="383"/>
    </location>
</feature>
<name>A0A0C3BGP8_PILCF</name>
<feature type="compositionally biased region" description="Polar residues" evidence="2">
    <location>
        <begin position="246"/>
        <end position="255"/>
    </location>
</feature>
<dbReference type="STRING" id="765440.A0A0C3BGP8"/>
<reference evidence="4" key="2">
    <citation type="submission" date="2015-01" db="EMBL/GenBank/DDBJ databases">
        <title>Evolutionary Origins and Diversification of the Mycorrhizal Mutualists.</title>
        <authorList>
            <consortium name="DOE Joint Genome Institute"/>
            <consortium name="Mycorrhizal Genomics Consortium"/>
            <person name="Kohler A."/>
            <person name="Kuo A."/>
            <person name="Nagy L.G."/>
            <person name="Floudas D."/>
            <person name="Copeland A."/>
            <person name="Barry K.W."/>
            <person name="Cichocki N."/>
            <person name="Veneault-Fourrey C."/>
            <person name="LaButti K."/>
            <person name="Lindquist E.A."/>
            <person name="Lipzen A."/>
            <person name="Lundell T."/>
            <person name="Morin E."/>
            <person name="Murat C."/>
            <person name="Riley R."/>
            <person name="Ohm R."/>
            <person name="Sun H."/>
            <person name="Tunlid A."/>
            <person name="Henrissat B."/>
            <person name="Grigoriev I.V."/>
            <person name="Hibbett D.S."/>
            <person name="Martin F."/>
        </authorList>
    </citation>
    <scope>NUCLEOTIDE SEQUENCE [LARGE SCALE GENOMIC DNA]</scope>
    <source>
        <strain evidence="4">F 1598</strain>
    </source>
</reference>
<gene>
    <name evidence="3" type="ORF">PILCRDRAFT_817499</name>
</gene>
<evidence type="ECO:0000256" key="2">
    <source>
        <dbReference type="SAM" id="MobiDB-lite"/>
    </source>
</evidence>
<feature type="region of interest" description="Disordered" evidence="2">
    <location>
        <begin position="232"/>
        <end position="359"/>
    </location>
</feature>
<dbReference type="EMBL" id="KN832985">
    <property type="protein sequence ID" value="KIM85468.1"/>
    <property type="molecule type" value="Genomic_DNA"/>
</dbReference>
<feature type="compositionally biased region" description="Polar residues" evidence="2">
    <location>
        <begin position="196"/>
        <end position="207"/>
    </location>
</feature>
<feature type="compositionally biased region" description="Basic and acidic residues" evidence="2">
    <location>
        <begin position="40"/>
        <end position="56"/>
    </location>
</feature>
<dbReference type="AlphaFoldDB" id="A0A0C3BGP8"/>
<feature type="region of interest" description="Disordered" evidence="2">
    <location>
        <begin position="371"/>
        <end position="431"/>
    </location>
</feature>
<dbReference type="HOGENOM" id="CLU_402270_0_0_1"/>
<feature type="compositionally biased region" description="Low complexity" evidence="2">
    <location>
        <begin position="57"/>
        <end position="69"/>
    </location>
</feature>
<feature type="region of interest" description="Disordered" evidence="2">
    <location>
        <begin position="1"/>
        <end position="217"/>
    </location>
</feature>
<organism evidence="3 4">
    <name type="scientific">Piloderma croceum (strain F 1598)</name>
    <dbReference type="NCBI Taxonomy" id="765440"/>
    <lineage>
        <taxon>Eukaryota</taxon>
        <taxon>Fungi</taxon>
        <taxon>Dikarya</taxon>
        <taxon>Basidiomycota</taxon>
        <taxon>Agaricomycotina</taxon>
        <taxon>Agaricomycetes</taxon>
        <taxon>Agaricomycetidae</taxon>
        <taxon>Atheliales</taxon>
        <taxon>Atheliaceae</taxon>
        <taxon>Piloderma</taxon>
    </lineage>
</organism>
<evidence type="ECO:0000256" key="1">
    <source>
        <dbReference type="SAM" id="Coils"/>
    </source>
</evidence>
<accession>A0A0C3BGP8</accession>